<dbReference type="OrthoDB" id="1098580at2"/>
<protein>
    <recommendedName>
        <fullName evidence="4">Outer membrane protein beta-barrel domain-containing protein</fullName>
    </recommendedName>
</protein>
<proteinExistence type="predicted"/>
<dbReference type="RefSeq" id="WP_146861403.1">
    <property type="nucleotide sequence ID" value="NZ_BKAU01000002.1"/>
</dbReference>
<dbReference type="AlphaFoldDB" id="A0A512RK20"/>
<gene>
    <name evidence="2" type="ORF">CCY01nite_23160</name>
</gene>
<evidence type="ECO:0008006" key="4">
    <source>
        <dbReference type="Google" id="ProtNLM"/>
    </source>
</evidence>
<organism evidence="2 3">
    <name type="scientific">Chitinophaga cymbidii</name>
    <dbReference type="NCBI Taxonomy" id="1096750"/>
    <lineage>
        <taxon>Bacteria</taxon>
        <taxon>Pseudomonadati</taxon>
        <taxon>Bacteroidota</taxon>
        <taxon>Chitinophagia</taxon>
        <taxon>Chitinophagales</taxon>
        <taxon>Chitinophagaceae</taxon>
        <taxon>Chitinophaga</taxon>
    </lineage>
</organism>
<comment type="caution">
    <text evidence="2">The sequence shown here is derived from an EMBL/GenBank/DDBJ whole genome shotgun (WGS) entry which is preliminary data.</text>
</comment>
<keyword evidence="1" id="KW-0732">Signal</keyword>
<accession>A0A512RK20</accession>
<name>A0A512RK20_9BACT</name>
<evidence type="ECO:0000313" key="2">
    <source>
        <dbReference type="EMBL" id="GEP96056.1"/>
    </source>
</evidence>
<reference evidence="2 3" key="1">
    <citation type="submission" date="2019-07" db="EMBL/GenBank/DDBJ databases">
        <title>Whole genome shotgun sequence of Chitinophaga cymbidii NBRC 109752.</title>
        <authorList>
            <person name="Hosoyama A."/>
            <person name="Uohara A."/>
            <person name="Ohji S."/>
            <person name="Ichikawa N."/>
        </authorList>
    </citation>
    <scope>NUCLEOTIDE SEQUENCE [LARGE SCALE GENOMIC DNA]</scope>
    <source>
        <strain evidence="2 3">NBRC 109752</strain>
    </source>
</reference>
<dbReference type="Proteomes" id="UP000321436">
    <property type="component" value="Unassembled WGS sequence"/>
</dbReference>
<feature type="signal peptide" evidence="1">
    <location>
        <begin position="1"/>
        <end position="19"/>
    </location>
</feature>
<dbReference type="EMBL" id="BKAU01000002">
    <property type="protein sequence ID" value="GEP96056.1"/>
    <property type="molecule type" value="Genomic_DNA"/>
</dbReference>
<evidence type="ECO:0000256" key="1">
    <source>
        <dbReference type="SAM" id="SignalP"/>
    </source>
</evidence>
<keyword evidence="3" id="KW-1185">Reference proteome</keyword>
<sequence>MQRLLLAVILLFSVHAASAQGYVTDSSRGFDKSRLMVGGALGFSFGDYTFVNVSPLIGYRFSPMFAAGININAQYAAQRFRYEGEITERNNYSIFGGGVFARFYPIDQFFIHAQPEYNRIAVKNTTYGDERIVRKDSYFTPSLLLGGGYAQPIGGNSAITFMILYDVLQDRNSPYMNRPIFSGGVNLGL</sequence>
<feature type="chain" id="PRO_5021995608" description="Outer membrane protein beta-barrel domain-containing protein" evidence="1">
    <location>
        <begin position="20"/>
        <end position="189"/>
    </location>
</feature>
<evidence type="ECO:0000313" key="3">
    <source>
        <dbReference type="Proteomes" id="UP000321436"/>
    </source>
</evidence>